<dbReference type="InterPro" id="IPR036278">
    <property type="entry name" value="Sialidase_sf"/>
</dbReference>
<organism evidence="1 2">
    <name type="scientific">Paenibacillus ferrarius</name>
    <dbReference type="NCBI Taxonomy" id="1469647"/>
    <lineage>
        <taxon>Bacteria</taxon>
        <taxon>Bacillati</taxon>
        <taxon>Bacillota</taxon>
        <taxon>Bacilli</taxon>
        <taxon>Bacillales</taxon>
        <taxon>Paenibacillaceae</taxon>
        <taxon>Paenibacillus</taxon>
    </lineage>
</organism>
<gene>
    <name evidence="1" type="ORF">BC351_14760</name>
</gene>
<dbReference type="STRING" id="1469647.BC351_14760"/>
<dbReference type="OrthoDB" id="2514479at2"/>
<evidence type="ECO:0000313" key="1">
    <source>
        <dbReference type="EMBL" id="OPH61206.1"/>
    </source>
</evidence>
<accession>A0A1V4HRI6</accession>
<dbReference type="EMBL" id="MBTG01000002">
    <property type="protein sequence ID" value="OPH61206.1"/>
    <property type="molecule type" value="Genomic_DNA"/>
</dbReference>
<dbReference type="AlphaFoldDB" id="A0A1V4HRI6"/>
<keyword evidence="2" id="KW-1185">Reference proteome</keyword>
<protein>
    <recommendedName>
        <fullName evidence="3">Sialidase domain-containing protein</fullName>
    </recommendedName>
</protein>
<dbReference type="Gene3D" id="2.120.10.10">
    <property type="match status" value="1"/>
</dbReference>
<dbReference type="RefSeq" id="WP_079409211.1">
    <property type="nucleotide sequence ID" value="NZ_MBTG01000002.1"/>
</dbReference>
<comment type="caution">
    <text evidence="1">The sequence shown here is derived from an EMBL/GenBank/DDBJ whole genome shotgun (WGS) entry which is preliminary data.</text>
</comment>
<sequence>MANSRVSPTGSSQNQPTISVNFLNVQDIIVASDDAVSNSISVARSLDGGVTYTNQIPLTLPTGFTGLANCISDYGYPNLAIIVAQAFNGLDDESIFVYRSETTTSTTIVFDPAILVNRGYGSRVANNKPYVVVDKAGGSPYLGQVYVTYTRQFGQNLTGTAVFFQKSLDKGHTFLPPVRLSQAKTAIQGSAVTVGLSGEIFIGWIQFTPSLSFKISRSTDGGISFQDVSLSSNLTINLVPDHLPSPSNFIVPTYPNLAGDTSSGTNTGNIYAVWHDYRTGASHILLSRSTDNGVTWSAPLQVDNGATGSQNFFPSVAVSPITGKIAVAYYTNRLNSSLLDVWLAISTDGGLTFANHRVSDMSFDPNNPTSPTIGTYISVAFLLPDNIIVAWTDSRTTFQNIFTGS</sequence>
<evidence type="ECO:0000313" key="2">
    <source>
        <dbReference type="Proteomes" id="UP000190626"/>
    </source>
</evidence>
<proteinExistence type="predicted"/>
<name>A0A1V4HRI6_9BACL</name>
<reference evidence="2" key="1">
    <citation type="submission" date="2016-07" db="EMBL/GenBank/DDBJ databases">
        <authorList>
            <person name="Florea S."/>
            <person name="Webb J.S."/>
            <person name="Jaromczyk J."/>
            <person name="Schardl C.L."/>
        </authorList>
    </citation>
    <scope>NUCLEOTIDE SEQUENCE [LARGE SCALE GENOMIC DNA]</scope>
    <source>
        <strain evidence="2">CY1</strain>
    </source>
</reference>
<evidence type="ECO:0008006" key="3">
    <source>
        <dbReference type="Google" id="ProtNLM"/>
    </source>
</evidence>
<dbReference type="SUPFAM" id="SSF50939">
    <property type="entry name" value="Sialidases"/>
    <property type="match status" value="1"/>
</dbReference>
<dbReference type="Proteomes" id="UP000190626">
    <property type="component" value="Unassembled WGS sequence"/>
</dbReference>
<dbReference type="CDD" id="cd15482">
    <property type="entry name" value="Sialidase_non-viral"/>
    <property type="match status" value="1"/>
</dbReference>